<dbReference type="RefSeq" id="WP_113742917.1">
    <property type="nucleotide sequence ID" value="NZ_UAPV01000001.1"/>
</dbReference>
<feature type="domain" description="Peptidase S49" evidence="9">
    <location>
        <begin position="175"/>
        <end position="285"/>
    </location>
</feature>
<evidence type="ECO:0000256" key="2">
    <source>
        <dbReference type="ARBA" id="ARBA00008683"/>
    </source>
</evidence>
<dbReference type="GO" id="GO:0008236">
    <property type="term" value="F:serine-type peptidase activity"/>
    <property type="evidence" value="ECO:0007669"/>
    <property type="project" value="UniProtKB-KW"/>
</dbReference>
<gene>
    <name evidence="10" type="primary">sppA</name>
    <name evidence="10" type="ORF">NCTC13093_00021</name>
</gene>
<evidence type="ECO:0000256" key="6">
    <source>
        <dbReference type="ARBA" id="ARBA00023136"/>
    </source>
</evidence>
<dbReference type="AlphaFoldDB" id="A0A2X0V781"/>
<keyword evidence="4 10" id="KW-0378">Hydrolase</keyword>
<dbReference type="SUPFAM" id="SSF52096">
    <property type="entry name" value="ClpP/crotonase"/>
    <property type="match status" value="2"/>
</dbReference>
<evidence type="ECO:0000256" key="1">
    <source>
        <dbReference type="ARBA" id="ARBA00004370"/>
    </source>
</evidence>
<evidence type="ECO:0000256" key="3">
    <source>
        <dbReference type="ARBA" id="ARBA00022670"/>
    </source>
</evidence>
<feature type="active site" description="Nucleophile" evidence="7">
    <location>
        <position position="444"/>
    </location>
</feature>
<feature type="domain" description="Peptidase S49" evidence="9">
    <location>
        <begin position="429"/>
        <end position="573"/>
    </location>
</feature>
<comment type="subcellular location">
    <subcellularLocation>
        <location evidence="1">Membrane</location>
    </subcellularLocation>
</comment>
<dbReference type="CDD" id="cd07023">
    <property type="entry name" value="S49_Sppa_N_C"/>
    <property type="match status" value="1"/>
</dbReference>
<keyword evidence="5" id="KW-0720">Serine protease</keyword>
<keyword evidence="3 10" id="KW-0645">Protease</keyword>
<dbReference type="PANTHER" id="PTHR33209:SF1">
    <property type="entry name" value="PEPTIDASE S49 DOMAIN-CONTAINING PROTEIN"/>
    <property type="match status" value="1"/>
</dbReference>
<dbReference type="EMBL" id="UAPV01000001">
    <property type="protein sequence ID" value="SPT68645.1"/>
    <property type="molecule type" value="Genomic_DNA"/>
</dbReference>
<protein>
    <submittedName>
        <fullName evidence="10">Protease 4</fullName>
        <ecNumber evidence="10">3.4.21.-</ecNumber>
    </submittedName>
</protein>
<dbReference type="InterPro" id="IPR047217">
    <property type="entry name" value="S49_SppA_67K_type_N"/>
</dbReference>
<dbReference type="GO" id="GO:0006465">
    <property type="term" value="P:signal peptide processing"/>
    <property type="evidence" value="ECO:0007669"/>
    <property type="project" value="InterPro"/>
</dbReference>
<evidence type="ECO:0000256" key="8">
    <source>
        <dbReference type="SAM" id="Phobius"/>
    </source>
</evidence>
<comment type="similarity">
    <text evidence="2">Belongs to the peptidase S49 family.</text>
</comment>
<dbReference type="PIRSF" id="PIRSF001217">
    <property type="entry name" value="Protease_4_SppA"/>
    <property type="match status" value="1"/>
</dbReference>
<sequence>MYNHNMHNNNQFNRAQSQDEFEEHTPLKCLCKGFMFIGSALTFIRNTLANLVMLLLFFFIFAAVSLFEQFKDDPSALMGKNTAQMQNAQPAPILYLSLQGNIVAPPLYDSGIEGLQRRIDEIVSNNITHSVLDIEKALSAACYDENIKMVLLNLSDMQPMPLAIASRIAAKLEALKQSGKKIVACATSYSQSAYVIASRADRILMDPLGQINIQGMSLQNIYFAPLLEKAGITPYVLRAGEFKSAVEPFLRASMSEHVRSEYMTLIDELWTEYESEVQIRKSRTSDRLLENIYSTLSRLDFHNGSMASLQKEQGLVDELEPFYFYKQELIEKFGADPLNDKMPHHITYSDYIQKLPAELSESKVAVIYGIGPIVDRAELSTDFAPETIIPLIEKARDDDNIKSVVFYIDSPGGSLFASEQIRRALVSLRNKKKVVISMNAQAASGGYFIATQSDAIVATKDTITGSIGVFALSFGAHNLLNRYGVYQDGVQNSPLGTLNVARPADPAVLSLLQKSTQSSYAYFIDLVCKSRGLMPGDYLNFAEGRVFSARRALALGLVDKIGTLEDATALACTLSDTDINSVEIMHMLPEPSDPFSDLNAIVSKAYAMGLPAPLASLYVQYRQDAFLRQVLEHKEPVVMAITPFKNILN</sequence>
<reference evidence="10 11" key="1">
    <citation type="submission" date="2018-06" db="EMBL/GenBank/DDBJ databases">
        <authorList>
            <consortium name="Pathogen Informatics"/>
            <person name="Doyle S."/>
        </authorList>
    </citation>
    <scope>NUCLEOTIDE SEQUENCE [LARGE SCALE GENOMIC DNA]</scope>
    <source>
        <strain evidence="10 11">NCTC13093</strain>
    </source>
</reference>
<dbReference type="EC" id="3.4.21.-" evidence="10"/>
<dbReference type="InterPro" id="IPR004634">
    <property type="entry name" value="Pept_S49_pIV"/>
</dbReference>
<keyword evidence="11" id="KW-1185">Reference proteome</keyword>
<evidence type="ECO:0000256" key="5">
    <source>
        <dbReference type="ARBA" id="ARBA00022825"/>
    </source>
</evidence>
<dbReference type="InterPro" id="IPR029045">
    <property type="entry name" value="ClpP/crotonase-like_dom_sf"/>
</dbReference>
<dbReference type="InterPro" id="IPR002142">
    <property type="entry name" value="Peptidase_S49"/>
</dbReference>
<dbReference type="NCBIfam" id="TIGR00706">
    <property type="entry name" value="SppA_dom"/>
    <property type="match status" value="1"/>
</dbReference>
<evidence type="ECO:0000313" key="10">
    <source>
        <dbReference type="EMBL" id="SPT68645.1"/>
    </source>
</evidence>
<dbReference type="GO" id="GO:0016020">
    <property type="term" value="C:membrane"/>
    <property type="evidence" value="ECO:0007669"/>
    <property type="project" value="UniProtKB-SubCell"/>
</dbReference>
<keyword evidence="8" id="KW-0812">Transmembrane</keyword>
<feature type="transmembrane region" description="Helical" evidence="8">
    <location>
        <begin position="48"/>
        <end position="67"/>
    </location>
</feature>
<dbReference type="PANTHER" id="PTHR33209">
    <property type="entry name" value="PROTEASE 4"/>
    <property type="match status" value="1"/>
</dbReference>
<dbReference type="InterPro" id="IPR004635">
    <property type="entry name" value="Pept_S49_SppA"/>
</dbReference>
<evidence type="ECO:0000256" key="4">
    <source>
        <dbReference type="ARBA" id="ARBA00022801"/>
    </source>
</evidence>
<dbReference type="Proteomes" id="UP000250086">
    <property type="component" value="Unassembled WGS sequence"/>
</dbReference>
<organism evidence="10 11">
    <name type="scientific">Anaerobiospirillum thomasii</name>
    <dbReference type="NCBI Taxonomy" id="179995"/>
    <lineage>
        <taxon>Bacteria</taxon>
        <taxon>Pseudomonadati</taxon>
        <taxon>Pseudomonadota</taxon>
        <taxon>Gammaproteobacteria</taxon>
        <taxon>Aeromonadales</taxon>
        <taxon>Succinivibrionaceae</taxon>
        <taxon>Anaerobiospirillum</taxon>
    </lineage>
</organism>
<accession>A0A2X0V781</accession>
<evidence type="ECO:0000259" key="9">
    <source>
        <dbReference type="Pfam" id="PF01343"/>
    </source>
</evidence>
<feature type="active site" description="Proton donor/acceptor" evidence="7">
    <location>
        <position position="243"/>
    </location>
</feature>
<evidence type="ECO:0000313" key="11">
    <source>
        <dbReference type="Proteomes" id="UP000250086"/>
    </source>
</evidence>
<dbReference type="Pfam" id="PF01343">
    <property type="entry name" value="Peptidase_S49"/>
    <property type="match status" value="2"/>
</dbReference>
<keyword evidence="8" id="KW-1133">Transmembrane helix</keyword>
<dbReference type="Gene3D" id="3.90.226.10">
    <property type="entry name" value="2-enoyl-CoA Hydratase, Chain A, domain 1"/>
    <property type="match status" value="3"/>
</dbReference>
<dbReference type="InterPro" id="IPR047272">
    <property type="entry name" value="S49_SppA_C"/>
</dbReference>
<keyword evidence="6 8" id="KW-0472">Membrane</keyword>
<proteinExistence type="inferred from homology"/>
<dbReference type="NCBIfam" id="TIGR00705">
    <property type="entry name" value="SppA_67K"/>
    <property type="match status" value="1"/>
</dbReference>
<evidence type="ECO:0000256" key="7">
    <source>
        <dbReference type="PIRSR" id="PIRSR001217-1"/>
    </source>
</evidence>
<name>A0A2X0V781_9GAMM</name>
<dbReference type="CDD" id="cd07018">
    <property type="entry name" value="S49_SppA_67K_type"/>
    <property type="match status" value="1"/>
</dbReference>